<reference evidence="6" key="1">
    <citation type="submission" date="2022-07" db="EMBL/GenBank/DDBJ databases">
        <title>Complete genome sequence of Salinispirillum sp. LH10-3-1 capable of multiple carbohydrate inversion isolated from a soda lake.</title>
        <authorList>
            <person name="Liu J."/>
            <person name="Zhai Y."/>
            <person name="Zhang H."/>
            <person name="Yang H."/>
            <person name="Qu J."/>
            <person name="Li J."/>
        </authorList>
    </citation>
    <scope>NUCLEOTIDE SEQUENCE</scope>
    <source>
        <strain evidence="6">LH 10-3-1</strain>
    </source>
</reference>
<dbReference type="InterPro" id="IPR036477">
    <property type="entry name" value="Formyl_transf_N_sf"/>
</dbReference>
<name>A0AB38YE32_9GAMM</name>
<comment type="pathway">
    <text evidence="3">Purine metabolism; IMP biosynthesis via de novo pathway; formate from 10-formyl-5,6,7,8-tetrahydrofolate: step 1/1.</text>
</comment>
<dbReference type="PROSITE" id="PS51671">
    <property type="entry name" value="ACT"/>
    <property type="match status" value="1"/>
</dbReference>
<dbReference type="PIRSF" id="PIRSF036480">
    <property type="entry name" value="FormyFH4_hydr"/>
    <property type="match status" value="1"/>
</dbReference>
<dbReference type="PANTHER" id="PTHR42706:SF1">
    <property type="entry name" value="FORMYLTETRAHYDROFOLATE DEFORMYLASE 2, MITOCHONDRIAL"/>
    <property type="match status" value="1"/>
</dbReference>
<evidence type="ECO:0000256" key="3">
    <source>
        <dbReference type="HAMAP-Rule" id="MF_01927"/>
    </source>
</evidence>
<dbReference type="Gene3D" id="3.30.70.260">
    <property type="match status" value="1"/>
</dbReference>
<proteinExistence type="inferred from homology"/>
<dbReference type="GO" id="GO:0006189">
    <property type="term" value="P:'de novo' IMP biosynthetic process"/>
    <property type="evidence" value="ECO:0007669"/>
    <property type="project" value="UniProtKB-UniRule"/>
</dbReference>
<evidence type="ECO:0000256" key="1">
    <source>
        <dbReference type="ARBA" id="ARBA00022563"/>
    </source>
</evidence>
<evidence type="ECO:0000313" key="6">
    <source>
        <dbReference type="EMBL" id="WLD57557.1"/>
    </source>
</evidence>
<dbReference type="GO" id="GO:0006730">
    <property type="term" value="P:one-carbon metabolic process"/>
    <property type="evidence" value="ECO:0007669"/>
    <property type="project" value="UniProtKB-KW"/>
</dbReference>
<feature type="active site" evidence="3">
    <location>
        <position position="228"/>
    </location>
</feature>
<keyword evidence="2 3" id="KW-0378">Hydrolase</keyword>
<dbReference type="SUPFAM" id="SSF55021">
    <property type="entry name" value="ACT-like"/>
    <property type="match status" value="1"/>
</dbReference>
<dbReference type="EC" id="3.5.1.10" evidence="3 4"/>
<dbReference type="RefSeq" id="WP_304994842.1">
    <property type="nucleotide sequence ID" value="NZ_CP101717.1"/>
</dbReference>
<dbReference type="EMBL" id="CP101717">
    <property type="protein sequence ID" value="WLD57557.1"/>
    <property type="molecule type" value="Genomic_DNA"/>
</dbReference>
<evidence type="ECO:0000256" key="4">
    <source>
        <dbReference type="NCBIfam" id="TIGR00655"/>
    </source>
</evidence>
<gene>
    <name evidence="3 6" type="primary">purU</name>
    <name evidence="6" type="ORF">NFC81_12670</name>
</gene>
<dbReference type="NCBIfam" id="TIGR00655">
    <property type="entry name" value="PurU"/>
    <property type="match status" value="1"/>
</dbReference>
<feature type="domain" description="ACT" evidence="5">
    <location>
        <begin position="6"/>
        <end position="86"/>
    </location>
</feature>
<keyword evidence="1 3" id="KW-0554">One-carbon metabolism</keyword>
<dbReference type="SUPFAM" id="SSF53328">
    <property type="entry name" value="Formyltransferase"/>
    <property type="match status" value="1"/>
</dbReference>
<dbReference type="Gene3D" id="3.40.50.170">
    <property type="entry name" value="Formyl transferase, N-terminal domain"/>
    <property type="match status" value="1"/>
</dbReference>
<dbReference type="AlphaFoldDB" id="A0AB38YE32"/>
<dbReference type="CDD" id="cd04875">
    <property type="entry name" value="ACT_F4HF-DF"/>
    <property type="match status" value="1"/>
</dbReference>
<dbReference type="GO" id="GO:0008864">
    <property type="term" value="F:formyltetrahydrofolate deformylase activity"/>
    <property type="evidence" value="ECO:0007669"/>
    <property type="project" value="UniProtKB-UniRule"/>
</dbReference>
<keyword evidence="3" id="KW-0658">Purine biosynthesis</keyword>
<dbReference type="PRINTS" id="PR01575">
    <property type="entry name" value="FFH4HYDRLASE"/>
</dbReference>
<accession>A0AB38YE32</accession>
<dbReference type="InterPro" id="IPR002912">
    <property type="entry name" value="ACT_dom"/>
</dbReference>
<comment type="function">
    <text evidence="3">Catalyzes the hydrolysis of 10-formyltetrahydrofolate (formyl-FH4) to formate and tetrahydrofolate (FH4).</text>
</comment>
<dbReference type="InterPro" id="IPR044074">
    <property type="entry name" value="PurU_ACT"/>
</dbReference>
<dbReference type="CDD" id="cd08648">
    <property type="entry name" value="FMT_core_Formyl-FH4-Hydrolase_C"/>
    <property type="match status" value="1"/>
</dbReference>
<comment type="similarity">
    <text evidence="3">Belongs to the PurU family.</text>
</comment>
<dbReference type="InterPro" id="IPR045865">
    <property type="entry name" value="ACT-like_dom_sf"/>
</dbReference>
<dbReference type="InterPro" id="IPR041729">
    <property type="entry name" value="Formyl-FH4-Hydrolase_C"/>
</dbReference>
<comment type="catalytic activity">
    <reaction evidence="3">
        <text>(6R)-10-formyltetrahydrofolate + H2O = (6S)-5,6,7,8-tetrahydrofolate + formate + H(+)</text>
        <dbReference type="Rhea" id="RHEA:19833"/>
        <dbReference type="ChEBI" id="CHEBI:15377"/>
        <dbReference type="ChEBI" id="CHEBI:15378"/>
        <dbReference type="ChEBI" id="CHEBI:15740"/>
        <dbReference type="ChEBI" id="CHEBI:57453"/>
        <dbReference type="ChEBI" id="CHEBI:195366"/>
        <dbReference type="EC" id="3.5.1.10"/>
    </reaction>
</comment>
<dbReference type="HAMAP" id="MF_01927">
    <property type="entry name" value="PurU"/>
    <property type="match status" value="1"/>
</dbReference>
<organism evidence="6">
    <name type="scientific">Salinispirillum sp. LH 10-3-1</name>
    <dbReference type="NCBI Taxonomy" id="2952525"/>
    <lineage>
        <taxon>Bacteria</taxon>
        <taxon>Pseudomonadati</taxon>
        <taxon>Pseudomonadota</taxon>
        <taxon>Gammaproteobacteria</taxon>
        <taxon>Oceanospirillales</taxon>
        <taxon>Saccharospirillaceae</taxon>
        <taxon>Salinispirillum</taxon>
    </lineage>
</organism>
<dbReference type="InterPro" id="IPR002376">
    <property type="entry name" value="Formyl_transf_N"/>
</dbReference>
<dbReference type="Pfam" id="PF01842">
    <property type="entry name" value="ACT"/>
    <property type="match status" value="1"/>
</dbReference>
<dbReference type="Pfam" id="PF00551">
    <property type="entry name" value="Formyl_trans_N"/>
    <property type="match status" value="1"/>
</dbReference>
<evidence type="ECO:0000256" key="2">
    <source>
        <dbReference type="ARBA" id="ARBA00022801"/>
    </source>
</evidence>
<sequence>MEPVFRLTLSCPDRVGIVARVSNFLAQYNGTITEANQHADLVEGWFFLRNEIRANSLPFGIDTFREVFAPIAADMNMDWRVNESSQKRRVVLMASHDSHCIADLLNRWHFGDLDCDIPCVIANHEDLRSLVEWHGIPFHYVPVDKTDKEAHFKQVNELISAARADTVVLARYMQILPQWFCTEWSGRIINIHHSFLPSFIGAKPYHQAFERGVKLIGATCHYVTQDLDAGPIIDQDVMRVSHRDTIEEMVRRGKDVEKAVLARGLRWHIEDRVLIHGNKTVVFE</sequence>
<dbReference type="InterPro" id="IPR004810">
    <property type="entry name" value="PurU"/>
</dbReference>
<protein>
    <recommendedName>
        <fullName evidence="3 4">Formyltetrahydrofolate deformylase</fullName>
        <ecNumber evidence="3 4">3.5.1.10</ecNumber>
    </recommendedName>
    <alternativeName>
        <fullName evidence="3">Formyl-FH(4) hydrolase</fullName>
    </alternativeName>
</protein>
<dbReference type="NCBIfam" id="NF004684">
    <property type="entry name" value="PRK06027.1"/>
    <property type="match status" value="1"/>
</dbReference>
<evidence type="ECO:0000259" key="5">
    <source>
        <dbReference type="PROSITE" id="PS51671"/>
    </source>
</evidence>
<dbReference type="PANTHER" id="PTHR42706">
    <property type="entry name" value="FORMYLTETRAHYDROFOLATE DEFORMYLASE"/>
    <property type="match status" value="1"/>
</dbReference>